<evidence type="ECO:0000256" key="7">
    <source>
        <dbReference type="SAM" id="MobiDB-lite"/>
    </source>
</evidence>
<dbReference type="InterPro" id="IPR001965">
    <property type="entry name" value="Znf_PHD"/>
</dbReference>
<dbReference type="InterPro" id="IPR013083">
    <property type="entry name" value="Znf_RING/FYVE/PHD"/>
</dbReference>
<dbReference type="Proteomes" id="UP000078561">
    <property type="component" value="Unassembled WGS sequence"/>
</dbReference>
<feature type="repeat" description="RCC1" evidence="6">
    <location>
        <begin position="126"/>
        <end position="177"/>
    </location>
</feature>
<dbReference type="OMA" id="GKWKNTG"/>
<dbReference type="InterPro" id="IPR019787">
    <property type="entry name" value="Znf_PHD-finger"/>
</dbReference>
<feature type="repeat" description="RCC1" evidence="6">
    <location>
        <begin position="242"/>
        <end position="297"/>
    </location>
</feature>
<dbReference type="InterPro" id="IPR028641">
    <property type="entry name" value="RCC2"/>
</dbReference>
<dbReference type="CDD" id="cd15545">
    <property type="entry name" value="PHD_BAZ2A_like"/>
    <property type="match status" value="1"/>
</dbReference>
<sequence length="538" mass="58378">MATTEETHTGKLLICGTTAWDLINRKGKGDKKEDEVLLGPHLVRELVNVKVKKAVTGSVSCHSLVITDNGQVWCFGRNERGQLGVGHKTMVPYPVNLTEACKVLKGVKVVTAATGRNHSILVTDSGEVYAAGDNKFGQLGLSSLGEHINLTKVSSLSEHTIVDVSCGADFTLVLNDQGQVYAFGSQEFGQLGNGKDGQYIKSAGSTSTEPQCEPLLIKGFEERKITSIACGANHSIALDEEGYVYSWGFGGLGRLGHSEQKDLYRPKVISNLAGTHRASRATQIACGASCSVALDGNQQMLLWGKWKTTGDGSTGQPWMSPRYLYDLNGWNLRQVAAGGSSLFALAEEEKTTIAWGQVQNGELGFGEDASKTATKPQKVEPLEGIRSIQVSCGLGHTLLIVKPDNDLVQDLPKWPAVPSTDDWCVKCHKEDNEEQLLLCDKCDAPMHTYCAIPPLKEIPDGEWYCDTCEPPANARSSSSSNKRSTETSSGKQNKCHSLHIMLTLSLMFIGTSIDEEDKTDLMAHRSTLVFFPHPTSYL</sequence>
<dbReference type="InParanoid" id="A0A168RAA9"/>
<dbReference type="InterPro" id="IPR009091">
    <property type="entry name" value="RCC1/BLIP-II"/>
</dbReference>
<evidence type="ECO:0000259" key="8">
    <source>
        <dbReference type="PROSITE" id="PS50016"/>
    </source>
</evidence>
<dbReference type="PRINTS" id="PR00633">
    <property type="entry name" value="RCCNDNSATION"/>
</dbReference>
<feature type="repeat" description="RCC1" evidence="6">
    <location>
        <begin position="70"/>
        <end position="125"/>
    </location>
</feature>
<dbReference type="SMART" id="SM00249">
    <property type="entry name" value="PHD"/>
    <property type="match status" value="1"/>
</dbReference>
<evidence type="ECO:0000313" key="10">
    <source>
        <dbReference type="Proteomes" id="UP000078561"/>
    </source>
</evidence>
<keyword evidence="10" id="KW-1185">Reference proteome</keyword>
<feature type="compositionally biased region" description="Low complexity" evidence="7">
    <location>
        <begin position="471"/>
        <end position="489"/>
    </location>
</feature>
<dbReference type="GO" id="GO:0008270">
    <property type="term" value="F:zinc ion binding"/>
    <property type="evidence" value="ECO:0007669"/>
    <property type="project" value="UniProtKB-KW"/>
</dbReference>
<dbReference type="AlphaFoldDB" id="A0A168RAA9"/>
<accession>A0A168RAA9</accession>
<evidence type="ECO:0000256" key="2">
    <source>
        <dbReference type="ARBA" id="ARBA00022737"/>
    </source>
</evidence>
<dbReference type="PROSITE" id="PS50016">
    <property type="entry name" value="ZF_PHD_2"/>
    <property type="match status" value="1"/>
</dbReference>
<dbReference type="PANTHER" id="PTHR46207">
    <property type="entry name" value="PROTEIN RCC2"/>
    <property type="match status" value="1"/>
</dbReference>
<feature type="domain" description="PHD-type" evidence="8">
    <location>
        <begin position="421"/>
        <end position="471"/>
    </location>
</feature>
<evidence type="ECO:0000256" key="4">
    <source>
        <dbReference type="ARBA" id="ARBA00022833"/>
    </source>
</evidence>
<dbReference type="STRING" id="4829.A0A168RAA9"/>
<dbReference type="GO" id="GO:0016020">
    <property type="term" value="C:membrane"/>
    <property type="evidence" value="ECO:0007669"/>
    <property type="project" value="TreeGrafter"/>
</dbReference>
<protein>
    <recommendedName>
        <fullName evidence="8">PHD-type domain-containing protein</fullName>
    </recommendedName>
</protein>
<gene>
    <name evidence="9" type="primary">ABSGL_12273.1 scaffold 12745</name>
</gene>
<feature type="repeat" description="RCC1" evidence="6">
    <location>
        <begin position="350"/>
        <end position="403"/>
    </location>
</feature>
<dbReference type="GO" id="GO:0031267">
    <property type="term" value="F:small GTPase binding"/>
    <property type="evidence" value="ECO:0007669"/>
    <property type="project" value="TreeGrafter"/>
</dbReference>
<keyword evidence="4" id="KW-0862">Zinc</keyword>
<dbReference type="InterPro" id="IPR058923">
    <property type="entry name" value="RCC1-like_dom"/>
</dbReference>
<dbReference type="PROSITE" id="PS50012">
    <property type="entry name" value="RCC1_3"/>
    <property type="match status" value="5"/>
</dbReference>
<dbReference type="SUPFAM" id="SSF57903">
    <property type="entry name" value="FYVE/PHD zinc finger"/>
    <property type="match status" value="1"/>
</dbReference>
<evidence type="ECO:0000256" key="3">
    <source>
        <dbReference type="ARBA" id="ARBA00022771"/>
    </source>
</evidence>
<proteinExistence type="predicted"/>
<dbReference type="OrthoDB" id="5370059at2759"/>
<reference evidence="9" key="1">
    <citation type="submission" date="2016-04" db="EMBL/GenBank/DDBJ databases">
        <authorList>
            <person name="Evans L.H."/>
            <person name="Alamgir A."/>
            <person name="Owens N."/>
            <person name="Weber N.D."/>
            <person name="Virtaneva K."/>
            <person name="Barbian K."/>
            <person name="Babar A."/>
            <person name="Rosenke K."/>
        </authorList>
    </citation>
    <scope>NUCLEOTIDE SEQUENCE [LARGE SCALE GENOMIC DNA]</scope>
    <source>
        <strain evidence="9">CBS 101.48</strain>
    </source>
</reference>
<dbReference type="Gene3D" id="2.130.10.30">
    <property type="entry name" value="Regulator of chromosome condensation 1/beta-lactamase-inhibitor protein II"/>
    <property type="match status" value="2"/>
</dbReference>
<dbReference type="Gene3D" id="3.30.40.10">
    <property type="entry name" value="Zinc/RING finger domain, C3HC4 (zinc finger)"/>
    <property type="match status" value="1"/>
</dbReference>
<feature type="repeat" description="RCC1" evidence="6">
    <location>
        <begin position="178"/>
        <end position="241"/>
    </location>
</feature>
<evidence type="ECO:0000256" key="5">
    <source>
        <dbReference type="PROSITE-ProRule" id="PRU00146"/>
    </source>
</evidence>
<dbReference type="PANTHER" id="PTHR46207:SF1">
    <property type="entry name" value="PROTEIN RCC2"/>
    <property type="match status" value="1"/>
</dbReference>
<evidence type="ECO:0000256" key="1">
    <source>
        <dbReference type="ARBA" id="ARBA00022723"/>
    </source>
</evidence>
<keyword evidence="2" id="KW-0677">Repeat</keyword>
<dbReference type="InterPro" id="IPR011011">
    <property type="entry name" value="Znf_FYVE_PHD"/>
</dbReference>
<keyword evidence="3 5" id="KW-0863">Zinc-finger</keyword>
<name>A0A168RAA9_ABSGL</name>
<evidence type="ECO:0000256" key="6">
    <source>
        <dbReference type="PROSITE-ProRule" id="PRU00235"/>
    </source>
</evidence>
<dbReference type="InterPro" id="IPR000408">
    <property type="entry name" value="Reg_chr_condens"/>
</dbReference>
<organism evidence="9">
    <name type="scientific">Absidia glauca</name>
    <name type="common">Pin mould</name>
    <dbReference type="NCBI Taxonomy" id="4829"/>
    <lineage>
        <taxon>Eukaryota</taxon>
        <taxon>Fungi</taxon>
        <taxon>Fungi incertae sedis</taxon>
        <taxon>Mucoromycota</taxon>
        <taxon>Mucoromycotina</taxon>
        <taxon>Mucoromycetes</taxon>
        <taxon>Mucorales</taxon>
        <taxon>Cunninghamellaceae</taxon>
        <taxon>Absidia</taxon>
    </lineage>
</organism>
<dbReference type="PROSITE" id="PS00626">
    <property type="entry name" value="RCC1_2"/>
    <property type="match status" value="3"/>
</dbReference>
<dbReference type="Pfam" id="PF25390">
    <property type="entry name" value="WD40_RLD"/>
    <property type="match status" value="1"/>
</dbReference>
<dbReference type="EMBL" id="LT554591">
    <property type="protein sequence ID" value="SAM06384.1"/>
    <property type="molecule type" value="Genomic_DNA"/>
</dbReference>
<keyword evidence="1" id="KW-0479">Metal-binding</keyword>
<feature type="region of interest" description="Disordered" evidence="7">
    <location>
        <begin position="471"/>
        <end position="492"/>
    </location>
</feature>
<evidence type="ECO:0000313" key="9">
    <source>
        <dbReference type="EMBL" id="SAM06384.1"/>
    </source>
</evidence>
<dbReference type="Pfam" id="PF00628">
    <property type="entry name" value="PHD"/>
    <property type="match status" value="1"/>
</dbReference>
<dbReference type="SUPFAM" id="SSF50985">
    <property type="entry name" value="RCC1/BLIP-II"/>
    <property type="match status" value="1"/>
</dbReference>